<dbReference type="AlphaFoldDB" id="A0A8X6URI3"/>
<dbReference type="OrthoDB" id="7617087at2759"/>
<organism evidence="1 2">
    <name type="scientific">Nephila pilipes</name>
    <name type="common">Giant wood spider</name>
    <name type="synonym">Nephila maculata</name>
    <dbReference type="NCBI Taxonomy" id="299642"/>
    <lineage>
        <taxon>Eukaryota</taxon>
        <taxon>Metazoa</taxon>
        <taxon>Ecdysozoa</taxon>
        <taxon>Arthropoda</taxon>
        <taxon>Chelicerata</taxon>
        <taxon>Arachnida</taxon>
        <taxon>Araneae</taxon>
        <taxon>Araneomorphae</taxon>
        <taxon>Entelegynae</taxon>
        <taxon>Araneoidea</taxon>
        <taxon>Nephilidae</taxon>
        <taxon>Nephila</taxon>
    </lineage>
</organism>
<evidence type="ECO:0000313" key="2">
    <source>
        <dbReference type="Proteomes" id="UP000887013"/>
    </source>
</evidence>
<dbReference type="Proteomes" id="UP000887013">
    <property type="component" value="Unassembled WGS sequence"/>
</dbReference>
<evidence type="ECO:0000313" key="1">
    <source>
        <dbReference type="EMBL" id="GFU55956.1"/>
    </source>
</evidence>
<comment type="caution">
    <text evidence="1">The sequence shown here is derived from an EMBL/GenBank/DDBJ whole genome shotgun (WGS) entry which is preliminary data.</text>
</comment>
<dbReference type="EMBL" id="BMAW01039463">
    <property type="protein sequence ID" value="GFU55956.1"/>
    <property type="molecule type" value="Genomic_DNA"/>
</dbReference>
<protein>
    <submittedName>
        <fullName evidence="1">Uncharacterized protein</fullName>
    </submittedName>
</protein>
<name>A0A8X6URI3_NEPPI</name>
<accession>A0A8X6URI3</accession>
<sequence length="138" mass="15854">MAVLVALNRKRGNLKCQIAKLLRAITDEETMDIQHLEVRIKTSINKEKLSMFKVIDTVQSSEKLSSFDSSRKKKSTAHPFTGRLDEFNWFKSQFITLIHNNKESTNSEKLFYLRGSLRGAAKKIETSDDSYLSLFHAL</sequence>
<keyword evidence="2" id="KW-1185">Reference proteome</keyword>
<reference evidence="1" key="1">
    <citation type="submission" date="2020-08" db="EMBL/GenBank/DDBJ databases">
        <title>Multicomponent nature underlies the extraordinary mechanical properties of spider dragline silk.</title>
        <authorList>
            <person name="Kono N."/>
            <person name="Nakamura H."/>
            <person name="Mori M."/>
            <person name="Yoshida Y."/>
            <person name="Ohtoshi R."/>
            <person name="Malay A.D."/>
            <person name="Moran D.A.P."/>
            <person name="Tomita M."/>
            <person name="Numata K."/>
            <person name="Arakawa K."/>
        </authorList>
    </citation>
    <scope>NUCLEOTIDE SEQUENCE</scope>
</reference>
<proteinExistence type="predicted"/>
<gene>
    <name evidence="1" type="ORF">NPIL_271751</name>
</gene>